<reference evidence="2 3" key="1">
    <citation type="journal article" date="2015" name="Nature">
        <title>rRNA introns, odd ribosomes, and small enigmatic genomes across a large radiation of phyla.</title>
        <authorList>
            <person name="Brown C.T."/>
            <person name="Hug L.A."/>
            <person name="Thomas B.C."/>
            <person name="Sharon I."/>
            <person name="Castelle C.J."/>
            <person name="Singh A."/>
            <person name="Wilkins M.J."/>
            <person name="Williams K.H."/>
            <person name="Banfield J.F."/>
        </authorList>
    </citation>
    <scope>NUCLEOTIDE SEQUENCE [LARGE SCALE GENOMIC DNA]</scope>
</reference>
<evidence type="ECO:0000313" key="2">
    <source>
        <dbReference type="EMBL" id="KKR83176.1"/>
    </source>
</evidence>
<dbReference type="GO" id="GO:0008757">
    <property type="term" value="F:S-adenosylmethionine-dependent methyltransferase activity"/>
    <property type="evidence" value="ECO:0007669"/>
    <property type="project" value="InterPro"/>
</dbReference>
<dbReference type="Gene3D" id="3.40.50.150">
    <property type="entry name" value="Vaccinia Virus protein VP39"/>
    <property type="match status" value="1"/>
</dbReference>
<evidence type="ECO:0000259" key="1">
    <source>
        <dbReference type="Pfam" id="PF08241"/>
    </source>
</evidence>
<dbReference type="EMBL" id="LCAB01000007">
    <property type="protein sequence ID" value="KKR83176.1"/>
    <property type="molecule type" value="Genomic_DNA"/>
</dbReference>
<dbReference type="Pfam" id="PF08241">
    <property type="entry name" value="Methyltransf_11"/>
    <property type="match status" value="1"/>
</dbReference>
<dbReference type="InterPro" id="IPR013216">
    <property type="entry name" value="Methyltransf_11"/>
</dbReference>
<feature type="domain" description="Methyltransferase type 11" evidence="1">
    <location>
        <begin position="44"/>
        <end position="98"/>
    </location>
</feature>
<evidence type="ECO:0000313" key="3">
    <source>
        <dbReference type="Proteomes" id="UP000034601"/>
    </source>
</evidence>
<organism evidence="2 3">
    <name type="scientific">Candidatus Daviesbacteria bacterium GW2011_GWA2_40_9</name>
    <dbReference type="NCBI Taxonomy" id="1618424"/>
    <lineage>
        <taxon>Bacteria</taxon>
        <taxon>Candidatus Daviesiibacteriota</taxon>
    </lineage>
</organism>
<gene>
    <name evidence="2" type="ORF">UU29_C0007G0046</name>
</gene>
<proteinExistence type="predicted"/>
<dbReference type="InterPro" id="IPR029063">
    <property type="entry name" value="SAM-dependent_MTases_sf"/>
</dbReference>
<protein>
    <recommendedName>
        <fullName evidence="1">Methyltransferase type 11 domain-containing protein</fullName>
    </recommendedName>
</protein>
<name>A0A0G0U7K7_9BACT</name>
<sequence>MSNHCPERMLEYYTAAQNAYSNWGRDLKRPALYALHSGFLPEGQNLSHFSVQNYMEMAFSDKVFDRIIFCESFSHATNKPRTISEARRLLKNGGMMIIADCFVSRGDLTNDQLLQVRRMEV</sequence>
<dbReference type="Proteomes" id="UP000034601">
    <property type="component" value="Unassembled WGS sequence"/>
</dbReference>
<dbReference type="AlphaFoldDB" id="A0A0G0U7K7"/>
<comment type="caution">
    <text evidence="2">The sequence shown here is derived from an EMBL/GenBank/DDBJ whole genome shotgun (WGS) entry which is preliminary data.</text>
</comment>
<dbReference type="SUPFAM" id="SSF53335">
    <property type="entry name" value="S-adenosyl-L-methionine-dependent methyltransferases"/>
    <property type="match status" value="1"/>
</dbReference>
<accession>A0A0G0U7K7</accession>